<evidence type="ECO:0000256" key="4">
    <source>
        <dbReference type="ARBA" id="ARBA00023163"/>
    </source>
</evidence>
<keyword evidence="1" id="KW-0805">Transcription regulation</keyword>
<dbReference type="SUPFAM" id="SSF88659">
    <property type="entry name" value="Sigma3 and sigma4 domains of RNA polymerase sigma factors"/>
    <property type="match status" value="1"/>
</dbReference>
<organism evidence="7 8">
    <name type="scientific">Mumia zhuanghuii</name>
    <dbReference type="NCBI Taxonomy" id="2585211"/>
    <lineage>
        <taxon>Bacteria</taxon>
        <taxon>Bacillati</taxon>
        <taxon>Actinomycetota</taxon>
        <taxon>Actinomycetes</taxon>
        <taxon>Propionibacteriales</taxon>
        <taxon>Nocardioidaceae</taxon>
        <taxon>Mumia</taxon>
    </lineage>
</organism>
<dbReference type="AlphaFoldDB" id="A0A5Q6S083"/>
<sequence>MLAPTAPSSSRTADATPTPQHDAGGRGAILSAAEERALAAACVEGRRAAALLGDVHAVGTTSEAALLRAVESGEVARERLILAHVPLVAAIARRHVGRGVDEADLVQEGIVGLVTAVDGFDPSHGARFASYAIAFVRRHVSDAVSTRRTVRIPPKAERDVVACRQAYDALHRGSGRQPSATAVARRVGLAPSLVARLLAADAPTVSLDTAAALVVAGAALAPGATAPADVVAVLRDAVTTMPADQRDVIERRFGLDGGGVRPVPAVARELGTTTAWVRRTERHALLYLRRHPAVLELQPDGR</sequence>
<proteinExistence type="predicted"/>
<dbReference type="GO" id="GO:0016987">
    <property type="term" value="F:sigma factor activity"/>
    <property type="evidence" value="ECO:0007669"/>
    <property type="project" value="UniProtKB-KW"/>
</dbReference>
<dbReference type="GO" id="GO:0006352">
    <property type="term" value="P:DNA-templated transcription initiation"/>
    <property type="evidence" value="ECO:0007669"/>
    <property type="project" value="InterPro"/>
</dbReference>
<dbReference type="GO" id="GO:0003677">
    <property type="term" value="F:DNA binding"/>
    <property type="evidence" value="ECO:0007669"/>
    <property type="project" value="UniProtKB-KW"/>
</dbReference>
<dbReference type="PANTHER" id="PTHR30603:SF47">
    <property type="entry name" value="RNA POLYMERASE SIGMA FACTOR SIGD, CHLOROPLASTIC"/>
    <property type="match status" value="1"/>
</dbReference>
<dbReference type="InterPro" id="IPR050239">
    <property type="entry name" value="Sigma-70_RNA_pol_init_factors"/>
</dbReference>
<dbReference type="RefSeq" id="WP_149769127.1">
    <property type="nucleotide sequence ID" value="NZ_VDFQ02000002.1"/>
</dbReference>
<comment type="caution">
    <text evidence="7">The sequence shown here is derived from an EMBL/GenBank/DDBJ whole genome shotgun (WGS) entry which is preliminary data.</text>
</comment>
<dbReference type="InterPro" id="IPR007627">
    <property type="entry name" value="RNA_pol_sigma70_r2"/>
</dbReference>
<gene>
    <name evidence="7" type="ORF">FE697_008430</name>
</gene>
<evidence type="ECO:0000259" key="6">
    <source>
        <dbReference type="PROSITE" id="PS00715"/>
    </source>
</evidence>
<dbReference type="OrthoDB" id="3745243at2"/>
<dbReference type="InterPro" id="IPR013324">
    <property type="entry name" value="RNA_pol_sigma_r3/r4-like"/>
</dbReference>
<accession>A0A5Q6S083</accession>
<dbReference type="InterPro" id="IPR036388">
    <property type="entry name" value="WH-like_DNA-bd_sf"/>
</dbReference>
<feature type="compositionally biased region" description="Polar residues" evidence="5">
    <location>
        <begin position="1"/>
        <end position="19"/>
    </location>
</feature>
<evidence type="ECO:0000256" key="2">
    <source>
        <dbReference type="ARBA" id="ARBA00023082"/>
    </source>
</evidence>
<reference evidence="7 8" key="1">
    <citation type="submission" date="2019-09" db="EMBL/GenBank/DDBJ databases">
        <title>Mumia zhuanghuii sp. nov. isolated from the intestinal contents of plateau pika (Ochotona curzoniae) in the Qinghai-Tibet plateau of China.</title>
        <authorList>
            <person name="Tian Z."/>
        </authorList>
    </citation>
    <scope>NUCLEOTIDE SEQUENCE [LARGE SCALE GENOMIC DNA]</scope>
    <source>
        <strain evidence="8">350</strain>
    </source>
</reference>
<dbReference type="NCBIfam" id="TIGR02937">
    <property type="entry name" value="sigma70-ECF"/>
    <property type="match status" value="1"/>
</dbReference>
<feature type="domain" description="RNA polymerase sigma-70" evidence="6">
    <location>
        <begin position="104"/>
        <end position="117"/>
    </location>
</feature>
<keyword evidence="4" id="KW-0804">Transcription</keyword>
<dbReference type="Proteomes" id="UP000307768">
    <property type="component" value="Unassembled WGS sequence"/>
</dbReference>
<dbReference type="EMBL" id="VDFQ02000002">
    <property type="protein sequence ID" value="KAA1423607.1"/>
    <property type="molecule type" value="Genomic_DNA"/>
</dbReference>
<dbReference type="PROSITE" id="PS00715">
    <property type="entry name" value="SIGMA70_1"/>
    <property type="match status" value="1"/>
</dbReference>
<protein>
    <submittedName>
        <fullName evidence="7">Sigma-70 family RNA polymerase sigma factor</fullName>
    </submittedName>
</protein>
<dbReference type="Gene3D" id="1.20.120.1810">
    <property type="match status" value="1"/>
</dbReference>
<keyword evidence="2" id="KW-0731">Sigma factor</keyword>
<dbReference type="PRINTS" id="PR00046">
    <property type="entry name" value="SIGMA70FCT"/>
</dbReference>
<feature type="region of interest" description="Disordered" evidence="5">
    <location>
        <begin position="1"/>
        <end position="25"/>
    </location>
</feature>
<dbReference type="InterPro" id="IPR013325">
    <property type="entry name" value="RNA_pol_sigma_r2"/>
</dbReference>
<evidence type="ECO:0000313" key="7">
    <source>
        <dbReference type="EMBL" id="KAA1423607.1"/>
    </source>
</evidence>
<keyword evidence="3" id="KW-0238">DNA-binding</keyword>
<dbReference type="InterPro" id="IPR014284">
    <property type="entry name" value="RNA_pol_sigma-70_dom"/>
</dbReference>
<evidence type="ECO:0000256" key="5">
    <source>
        <dbReference type="SAM" id="MobiDB-lite"/>
    </source>
</evidence>
<dbReference type="InterPro" id="IPR000943">
    <property type="entry name" value="RNA_pol_sigma70"/>
</dbReference>
<dbReference type="Gene3D" id="1.10.10.10">
    <property type="entry name" value="Winged helix-like DNA-binding domain superfamily/Winged helix DNA-binding domain"/>
    <property type="match status" value="1"/>
</dbReference>
<evidence type="ECO:0000256" key="1">
    <source>
        <dbReference type="ARBA" id="ARBA00023015"/>
    </source>
</evidence>
<dbReference type="Pfam" id="PF04542">
    <property type="entry name" value="Sigma70_r2"/>
    <property type="match status" value="1"/>
</dbReference>
<evidence type="ECO:0000313" key="8">
    <source>
        <dbReference type="Proteomes" id="UP000307768"/>
    </source>
</evidence>
<dbReference type="PANTHER" id="PTHR30603">
    <property type="entry name" value="RNA POLYMERASE SIGMA FACTOR RPO"/>
    <property type="match status" value="1"/>
</dbReference>
<dbReference type="SUPFAM" id="SSF88946">
    <property type="entry name" value="Sigma2 domain of RNA polymerase sigma factors"/>
    <property type="match status" value="1"/>
</dbReference>
<evidence type="ECO:0000256" key="3">
    <source>
        <dbReference type="ARBA" id="ARBA00023125"/>
    </source>
</evidence>
<name>A0A5Q6S083_9ACTN</name>